<accession>A0A5J9UUR7</accession>
<feature type="non-terminal residue" evidence="2">
    <location>
        <position position="1"/>
    </location>
</feature>
<evidence type="ECO:0000313" key="2">
    <source>
        <dbReference type="EMBL" id="TVU26847.1"/>
    </source>
</evidence>
<feature type="region of interest" description="Disordered" evidence="1">
    <location>
        <begin position="169"/>
        <end position="199"/>
    </location>
</feature>
<feature type="compositionally biased region" description="Low complexity" evidence="1">
    <location>
        <begin position="69"/>
        <end position="81"/>
    </location>
</feature>
<sequence length="259" mass="27823">MKPFSDEILTYPSAPGVSAPGKLKMALPLILGGVSDSGARGAPREVQLQLRLAPPGERIEAVEGEDGDSSSPISCVSSDNSPARSRSVLVVGGCLRCLQYFMVPKRDFPMCKNCEHPTLFDPLDRIGTGGVAGNKKRDPPMSWWNKDNNGGIGGSGARGAPREVQLQLRLAPPGERIEANEREDGDSSSPISCVSSDNSPARSRSVLVVGGCLRCLQYFMVPKRDFPMCKNCEHPTLFDPLDRIGTGGVAGDKKRDQRE</sequence>
<proteinExistence type="predicted"/>
<dbReference type="Proteomes" id="UP000324897">
    <property type="component" value="Chromosome 2"/>
</dbReference>
<evidence type="ECO:0000313" key="3">
    <source>
        <dbReference type="Proteomes" id="UP000324897"/>
    </source>
</evidence>
<protein>
    <submittedName>
        <fullName evidence="2">Uncharacterized protein</fullName>
    </submittedName>
</protein>
<evidence type="ECO:0000256" key="1">
    <source>
        <dbReference type="SAM" id="MobiDB-lite"/>
    </source>
</evidence>
<feature type="region of interest" description="Disordered" evidence="1">
    <location>
        <begin position="62"/>
        <end position="81"/>
    </location>
</feature>
<dbReference type="InterPro" id="IPR055281">
    <property type="entry name" value="GIR1-2/SIED1"/>
</dbReference>
<reference evidence="2 3" key="1">
    <citation type="journal article" date="2019" name="Sci. Rep.">
        <title>A high-quality genome of Eragrostis curvula grass provides insights into Poaceae evolution and supports new strategies to enhance forage quality.</title>
        <authorList>
            <person name="Carballo J."/>
            <person name="Santos B.A.C.M."/>
            <person name="Zappacosta D."/>
            <person name="Garbus I."/>
            <person name="Selva J.P."/>
            <person name="Gallo C.A."/>
            <person name="Diaz A."/>
            <person name="Albertini E."/>
            <person name="Caccamo M."/>
            <person name="Echenique V."/>
        </authorList>
    </citation>
    <scope>NUCLEOTIDE SEQUENCE [LARGE SCALE GENOMIC DNA]</scope>
    <source>
        <strain evidence="3">cv. Victoria</strain>
        <tissue evidence="2">Leaf</tissue>
    </source>
</reference>
<feature type="compositionally biased region" description="Low complexity" evidence="1">
    <location>
        <begin position="187"/>
        <end position="199"/>
    </location>
</feature>
<name>A0A5J9UUR7_9POAL</name>
<dbReference type="Gramene" id="TVU26847">
    <property type="protein sequence ID" value="TVU26847"/>
    <property type="gene ID" value="EJB05_29415"/>
</dbReference>
<gene>
    <name evidence="2" type="ORF">EJB05_29415</name>
</gene>
<dbReference type="EMBL" id="RWGY01000013">
    <property type="protein sequence ID" value="TVU26847.1"/>
    <property type="molecule type" value="Genomic_DNA"/>
</dbReference>
<dbReference type="AlphaFoldDB" id="A0A5J9UUR7"/>
<dbReference type="PANTHER" id="PTHR33177">
    <property type="entry name" value="PUTATIVE-RELATED"/>
    <property type="match status" value="1"/>
</dbReference>
<keyword evidence="3" id="KW-1185">Reference proteome</keyword>
<comment type="caution">
    <text evidence="2">The sequence shown here is derived from an EMBL/GenBank/DDBJ whole genome shotgun (WGS) entry which is preliminary data.</text>
</comment>
<dbReference type="PANTHER" id="PTHR33177:SF65">
    <property type="entry name" value="OS12G0157700 PROTEIN"/>
    <property type="match status" value="1"/>
</dbReference>
<organism evidence="2 3">
    <name type="scientific">Eragrostis curvula</name>
    <name type="common">weeping love grass</name>
    <dbReference type="NCBI Taxonomy" id="38414"/>
    <lineage>
        <taxon>Eukaryota</taxon>
        <taxon>Viridiplantae</taxon>
        <taxon>Streptophyta</taxon>
        <taxon>Embryophyta</taxon>
        <taxon>Tracheophyta</taxon>
        <taxon>Spermatophyta</taxon>
        <taxon>Magnoliopsida</taxon>
        <taxon>Liliopsida</taxon>
        <taxon>Poales</taxon>
        <taxon>Poaceae</taxon>
        <taxon>PACMAD clade</taxon>
        <taxon>Chloridoideae</taxon>
        <taxon>Eragrostideae</taxon>
        <taxon>Eragrostidinae</taxon>
        <taxon>Eragrostis</taxon>
    </lineage>
</organism>